<evidence type="ECO:0000256" key="5">
    <source>
        <dbReference type="ARBA" id="ARBA00022741"/>
    </source>
</evidence>
<feature type="compositionally biased region" description="Low complexity" evidence="7">
    <location>
        <begin position="571"/>
        <end position="585"/>
    </location>
</feature>
<keyword evidence="6" id="KW-0067">ATP-binding</keyword>
<keyword evidence="4" id="KW-0436">Ligase</keyword>
<feature type="compositionally biased region" description="Acidic residues" evidence="7">
    <location>
        <begin position="522"/>
        <end position="541"/>
    </location>
</feature>
<dbReference type="SUPFAM" id="SSF55931">
    <property type="entry name" value="Glutamine synthetase/guanido kinase"/>
    <property type="match status" value="1"/>
</dbReference>
<evidence type="ECO:0000256" key="3">
    <source>
        <dbReference type="ARBA" id="ARBA00022490"/>
    </source>
</evidence>
<dbReference type="Gene3D" id="3.10.20.70">
    <property type="entry name" value="Glutamine synthetase, N-terminal domain"/>
    <property type="match status" value="1"/>
</dbReference>
<sequence>MEFGLEAPQHWGCAPSWLEADGKVMAEYIYIVDGTLAELQSKTVVLEGGRPHSVESLPNVELATEQGEVYLRPRSIYADPLRGGQHVLVLCDAFVPPQLGATAAAAAPQPHPFNTRAAAAEVFEALAAADPTFSMEQEYAVLDPFTGLPPGVFPAAAVPIYVPGRGGAAAAGSPLSPPPSAPLSSSPCSACDSGSAWGGSPAGGAGRGGDATSLAASLAAMPGGAAAAAHLLLQAQPSHPRGSPAARRVRQLAELHMRACIKAGLRYAGAEPLAAPAAAPGEAWAYKIGPCPGVEMGDQISVSRYLLRRLGEELDLGISLGAGPAGRADWGGRGPSPGLCCAVEFSTALTRSAANDALSEMQRMLSRLQAAHATQAPGLSAAGAARAPAFTVAVGDRRACISIPTSTLACRSGPFVDRRPSADCDPYLATALLAAGALGAPLPPSAAAALAARAEPKRGAAAAPPAGAGAAAARAAAQMLLSQAGGLAAALAAAAPPLGAPFGCAGLAARGSDGGRSCSMGSDDDDSCGCDVDGDDEDEEGSHDMLISEIRRMDRDARRRACKLPQSASAAGRSGWRASSDGFGSDSDDYEGEEEDSACSAMASAASSPDCAAGPLAASCAPPGRDARMALA</sequence>
<dbReference type="PANTHER" id="PTHR20852:SF93">
    <property type="entry name" value="GLUTAMINE SYNTHETASE CYTOSOLIC ISOZYME 1-1"/>
    <property type="match status" value="1"/>
</dbReference>
<dbReference type="InterPro" id="IPR036651">
    <property type="entry name" value="Gln_synt_N_sf"/>
</dbReference>
<keyword evidence="5" id="KW-0547">Nucleotide-binding</keyword>
<dbReference type="OrthoDB" id="550205at2759"/>
<feature type="region of interest" description="Disordered" evidence="7">
    <location>
        <begin position="169"/>
        <end position="188"/>
    </location>
</feature>
<dbReference type="InterPro" id="IPR050292">
    <property type="entry name" value="Glutamine_Synthetase"/>
</dbReference>
<evidence type="ECO:0000313" key="9">
    <source>
        <dbReference type="EMBL" id="GBF89572.1"/>
    </source>
</evidence>
<feature type="domain" description="GS catalytic" evidence="8">
    <location>
        <begin position="112"/>
        <end position="437"/>
    </location>
</feature>
<dbReference type="EC" id="6.3.1.2" evidence="2"/>
<dbReference type="AlphaFoldDB" id="A0A2V0NSD2"/>
<feature type="compositionally biased region" description="Acidic residues" evidence="7">
    <location>
        <begin position="586"/>
        <end position="597"/>
    </location>
</feature>
<proteinExistence type="predicted"/>
<evidence type="ECO:0000256" key="2">
    <source>
        <dbReference type="ARBA" id="ARBA00012937"/>
    </source>
</evidence>
<feature type="region of interest" description="Disordered" evidence="7">
    <location>
        <begin position="571"/>
        <end position="632"/>
    </location>
</feature>
<name>A0A2V0NSD2_9CHLO</name>
<feature type="compositionally biased region" description="Low complexity" evidence="7">
    <location>
        <begin position="598"/>
        <end position="613"/>
    </location>
</feature>
<keyword evidence="10" id="KW-1185">Reference proteome</keyword>
<feature type="region of interest" description="Disordered" evidence="7">
    <location>
        <begin position="515"/>
        <end position="544"/>
    </location>
</feature>
<dbReference type="SMART" id="SM01230">
    <property type="entry name" value="Gln-synt_C"/>
    <property type="match status" value="1"/>
</dbReference>
<dbReference type="GO" id="GO:0005737">
    <property type="term" value="C:cytoplasm"/>
    <property type="evidence" value="ECO:0007669"/>
    <property type="project" value="UniProtKB-SubCell"/>
</dbReference>
<dbReference type="GO" id="GO:0004356">
    <property type="term" value="F:glutamine synthetase activity"/>
    <property type="evidence" value="ECO:0007669"/>
    <property type="project" value="UniProtKB-EC"/>
</dbReference>
<dbReference type="STRING" id="307507.A0A2V0NSD2"/>
<dbReference type="Proteomes" id="UP000247498">
    <property type="component" value="Unassembled WGS sequence"/>
</dbReference>
<dbReference type="InterPro" id="IPR014746">
    <property type="entry name" value="Gln_synth/guanido_kin_cat_dom"/>
</dbReference>
<protein>
    <recommendedName>
        <fullName evidence="2">glutamine synthetase</fullName>
        <ecNumber evidence="2">6.3.1.2</ecNumber>
    </recommendedName>
</protein>
<dbReference type="GO" id="GO:0005524">
    <property type="term" value="F:ATP binding"/>
    <property type="evidence" value="ECO:0007669"/>
    <property type="project" value="UniProtKB-KW"/>
</dbReference>
<organism evidence="9 10">
    <name type="scientific">Raphidocelis subcapitata</name>
    <dbReference type="NCBI Taxonomy" id="307507"/>
    <lineage>
        <taxon>Eukaryota</taxon>
        <taxon>Viridiplantae</taxon>
        <taxon>Chlorophyta</taxon>
        <taxon>core chlorophytes</taxon>
        <taxon>Chlorophyceae</taxon>
        <taxon>CS clade</taxon>
        <taxon>Sphaeropleales</taxon>
        <taxon>Selenastraceae</taxon>
        <taxon>Raphidocelis</taxon>
    </lineage>
</organism>
<dbReference type="EMBL" id="BDRX01000011">
    <property type="protein sequence ID" value="GBF89572.1"/>
    <property type="molecule type" value="Genomic_DNA"/>
</dbReference>
<comment type="caution">
    <text evidence="9">The sequence shown here is derived from an EMBL/GenBank/DDBJ whole genome shotgun (WGS) entry which is preliminary data.</text>
</comment>
<evidence type="ECO:0000256" key="1">
    <source>
        <dbReference type="ARBA" id="ARBA00004496"/>
    </source>
</evidence>
<dbReference type="InterPro" id="IPR008146">
    <property type="entry name" value="Gln_synth_cat_dom"/>
</dbReference>
<dbReference type="GO" id="GO:0006542">
    <property type="term" value="P:glutamine biosynthetic process"/>
    <property type="evidence" value="ECO:0007669"/>
    <property type="project" value="InterPro"/>
</dbReference>
<evidence type="ECO:0000259" key="8">
    <source>
        <dbReference type="SMART" id="SM01230"/>
    </source>
</evidence>
<reference evidence="9 10" key="1">
    <citation type="journal article" date="2018" name="Sci. Rep.">
        <title>Raphidocelis subcapitata (=Pseudokirchneriella subcapitata) provides an insight into genome evolution and environmental adaptations in the Sphaeropleales.</title>
        <authorList>
            <person name="Suzuki S."/>
            <person name="Yamaguchi H."/>
            <person name="Nakajima N."/>
            <person name="Kawachi M."/>
        </authorList>
    </citation>
    <scope>NUCLEOTIDE SEQUENCE [LARGE SCALE GENOMIC DNA]</scope>
    <source>
        <strain evidence="9 10">NIES-35</strain>
    </source>
</reference>
<comment type="subcellular location">
    <subcellularLocation>
        <location evidence="1">Cytoplasm</location>
    </subcellularLocation>
</comment>
<keyword evidence="3" id="KW-0963">Cytoplasm</keyword>
<dbReference type="InParanoid" id="A0A2V0NSD2"/>
<accession>A0A2V0NSD2</accession>
<evidence type="ECO:0000256" key="6">
    <source>
        <dbReference type="ARBA" id="ARBA00022840"/>
    </source>
</evidence>
<evidence type="ECO:0000313" key="10">
    <source>
        <dbReference type="Proteomes" id="UP000247498"/>
    </source>
</evidence>
<evidence type="ECO:0000256" key="4">
    <source>
        <dbReference type="ARBA" id="ARBA00022598"/>
    </source>
</evidence>
<dbReference type="PANTHER" id="PTHR20852">
    <property type="entry name" value="GLUTAMINE SYNTHETASE"/>
    <property type="match status" value="1"/>
</dbReference>
<dbReference type="Gene3D" id="3.30.590.10">
    <property type="entry name" value="Glutamine synthetase/guanido kinase, catalytic domain"/>
    <property type="match status" value="1"/>
</dbReference>
<gene>
    <name evidence="9" type="ORF">Rsub_02290</name>
</gene>
<evidence type="ECO:0000256" key="7">
    <source>
        <dbReference type="SAM" id="MobiDB-lite"/>
    </source>
</evidence>